<dbReference type="CDD" id="cd00808">
    <property type="entry name" value="GluRS_core"/>
    <property type="match status" value="1"/>
</dbReference>
<dbReference type="HAMAP" id="MF_00022">
    <property type="entry name" value="Glu_tRNA_synth_type1"/>
    <property type="match status" value="1"/>
</dbReference>
<feature type="short sequence motif" description="'KMSKS' region" evidence="7">
    <location>
        <begin position="270"/>
        <end position="274"/>
    </location>
</feature>
<dbReference type="NCBIfam" id="TIGR00464">
    <property type="entry name" value="gltX_bact"/>
    <property type="match status" value="1"/>
</dbReference>
<dbReference type="GO" id="GO:0000049">
    <property type="term" value="F:tRNA binding"/>
    <property type="evidence" value="ECO:0007669"/>
    <property type="project" value="InterPro"/>
</dbReference>
<evidence type="ECO:0000256" key="4">
    <source>
        <dbReference type="ARBA" id="ARBA00022840"/>
    </source>
</evidence>
<evidence type="ECO:0000259" key="9">
    <source>
        <dbReference type="Pfam" id="PF19269"/>
    </source>
</evidence>
<dbReference type="GO" id="GO:0006424">
    <property type="term" value="P:glutamyl-tRNA aminoacylation"/>
    <property type="evidence" value="ECO:0007669"/>
    <property type="project" value="UniProtKB-UniRule"/>
</dbReference>
<evidence type="ECO:0000256" key="1">
    <source>
        <dbReference type="ARBA" id="ARBA00007894"/>
    </source>
</evidence>
<protein>
    <recommendedName>
        <fullName evidence="7">Glutamate--tRNA ligase</fullName>
        <ecNumber evidence="7">6.1.1.17</ecNumber>
    </recommendedName>
    <alternativeName>
        <fullName evidence="7">Glutamyl-tRNA synthetase</fullName>
        <shortName evidence="7">GluRS</shortName>
    </alternativeName>
</protein>
<name>A0A2M7B5U4_9BACT</name>
<dbReference type="InterPro" id="IPR020751">
    <property type="entry name" value="aa-tRNA-synth_I_codon-bd_sub2"/>
</dbReference>
<dbReference type="EC" id="6.1.1.17" evidence="7"/>
<dbReference type="InterPro" id="IPR049940">
    <property type="entry name" value="GluQ/Sye"/>
</dbReference>
<keyword evidence="4 7" id="KW-0067">ATP-binding</keyword>
<comment type="caution">
    <text evidence="7">Lacks conserved residue(s) required for the propagation of feature annotation.</text>
</comment>
<sequence>MIEYINMVDYYKKNVRVRLAPSPSGNLHFGTVRTGLFNWLFARNQGGKFILRIEDTDIERSSQKYEENIINGLKWLGLNWDEGPTPPKDGEIRNYLGDYGPYRQSERLDIYEKYLRRLLDEKKAYYCFCSKEQLELDRQAMLAQGLAPKYSGRCSRFSEKENAKKLANAEPAVIRFRMPATEIEFNDLIRGKIKSDVSLIGDVVLARNLRSPLFIFSNAVDDYEMKITHVIRGEDHISNTPKQILIQKALGFDEIKYAHLPLILAPNKTKLSKRFLETNLDDYKKQGYLSEAILNFLALIGWHPKDEREILSVEELIKEFDLKRVQKAGAIFNVEKLDWLNNQYIKKTEQADLINKLKDFVPAEWLSDKNKKLFAKAVAVEKERMKKLTDFKELARFFFELPEYKDDLLIWPRPKPAEKINKEKTFNNLKLLLEEINKIFKVDFNTRNLEKTIIPLSEVWGRGELLWPLRAALSGKEASPGPFEIMEAIGKEEIIRRLKIAIEKLAP</sequence>
<accession>A0A2M7B5U4</accession>
<dbReference type="GO" id="GO:0005829">
    <property type="term" value="C:cytosol"/>
    <property type="evidence" value="ECO:0007669"/>
    <property type="project" value="TreeGrafter"/>
</dbReference>
<dbReference type="PANTHER" id="PTHR43311">
    <property type="entry name" value="GLUTAMATE--TRNA LIGASE"/>
    <property type="match status" value="1"/>
</dbReference>
<dbReference type="GO" id="GO:0008270">
    <property type="term" value="F:zinc ion binding"/>
    <property type="evidence" value="ECO:0007669"/>
    <property type="project" value="InterPro"/>
</dbReference>
<comment type="similarity">
    <text evidence="1 7">Belongs to the class-I aminoacyl-tRNA synthetase family. Glutamate--tRNA ligase type 1 subfamily.</text>
</comment>
<dbReference type="PRINTS" id="PR00987">
    <property type="entry name" value="TRNASYNTHGLU"/>
</dbReference>
<dbReference type="EMBL" id="PEVJ01000026">
    <property type="protein sequence ID" value="PIU98486.1"/>
    <property type="molecule type" value="Genomic_DNA"/>
</dbReference>
<dbReference type="InterPro" id="IPR033910">
    <property type="entry name" value="GluRS_core"/>
</dbReference>
<keyword evidence="6 7" id="KW-0030">Aminoacyl-tRNA synthetase</keyword>
<dbReference type="InterPro" id="IPR020058">
    <property type="entry name" value="Glu/Gln-tRNA-synth_Ib_cat-dom"/>
</dbReference>
<evidence type="ECO:0000256" key="5">
    <source>
        <dbReference type="ARBA" id="ARBA00022917"/>
    </source>
</evidence>
<dbReference type="Gene3D" id="3.40.50.620">
    <property type="entry name" value="HUPs"/>
    <property type="match status" value="1"/>
</dbReference>
<gene>
    <name evidence="7" type="primary">gltX</name>
    <name evidence="10" type="ORF">COS61_01125</name>
</gene>
<dbReference type="GO" id="GO:0005524">
    <property type="term" value="F:ATP binding"/>
    <property type="evidence" value="ECO:0007669"/>
    <property type="project" value="UniProtKB-UniRule"/>
</dbReference>
<organism evidence="10 11">
    <name type="scientific">Candidatus Wolfebacteria bacterium CG03_land_8_20_14_0_80_40_12</name>
    <dbReference type="NCBI Taxonomy" id="1975069"/>
    <lineage>
        <taxon>Bacteria</taxon>
        <taxon>Candidatus Wolfeibacteriota</taxon>
    </lineage>
</organism>
<dbReference type="InterPro" id="IPR045462">
    <property type="entry name" value="aa-tRNA-synth_I_cd-bd"/>
</dbReference>
<dbReference type="AlphaFoldDB" id="A0A2M7B5U4"/>
<evidence type="ECO:0000259" key="8">
    <source>
        <dbReference type="Pfam" id="PF00749"/>
    </source>
</evidence>
<evidence type="ECO:0000256" key="2">
    <source>
        <dbReference type="ARBA" id="ARBA00022598"/>
    </source>
</evidence>
<evidence type="ECO:0000313" key="11">
    <source>
        <dbReference type="Proteomes" id="UP000228949"/>
    </source>
</evidence>
<evidence type="ECO:0000256" key="7">
    <source>
        <dbReference type="HAMAP-Rule" id="MF_00022"/>
    </source>
</evidence>
<comment type="function">
    <text evidence="7">Catalyzes the attachment of glutamate to tRNA(Glu) in a two-step reaction: glutamate is first activated by ATP to form Glu-AMP and then transferred to the acceptor end of tRNA(Glu).</text>
</comment>
<dbReference type="InterPro" id="IPR000924">
    <property type="entry name" value="Glu/Gln-tRNA-synth"/>
</dbReference>
<dbReference type="Gene3D" id="1.10.10.350">
    <property type="match status" value="1"/>
</dbReference>
<feature type="domain" description="Aminoacyl-tRNA synthetase class I anticodon-binding" evidence="9">
    <location>
        <begin position="354"/>
        <end position="502"/>
    </location>
</feature>
<comment type="catalytic activity">
    <reaction evidence="7">
        <text>tRNA(Glu) + L-glutamate + ATP = L-glutamyl-tRNA(Glu) + AMP + diphosphate</text>
        <dbReference type="Rhea" id="RHEA:23540"/>
        <dbReference type="Rhea" id="RHEA-COMP:9663"/>
        <dbReference type="Rhea" id="RHEA-COMP:9680"/>
        <dbReference type="ChEBI" id="CHEBI:29985"/>
        <dbReference type="ChEBI" id="CHEBI:30616"/>
        <dbReference type="ChEBI" id="CHEBI:33019"/>
        <dbReference type="ChEBI" id="CHEBI:78442"/>
        <dbReference type="ChEBI" id="CHEBI:78520"/>
        <dbReference type="ChEBI" id="CHEBI:456215"/>
        <dbReference type="EC" id="6.1.1.17"/>
    </reaction>
</comment>
<dbReference type="GO" id="GO:0004818">
    <property type="term" value="F:glutamate-tRNA ligase activity"/>
    <property type="evidence" value="ECO:0007669"/>
    <property type="project" value="UniProtKB-UniRule"/>
</dbReference>
<evidence type="ECO:0000256" key="3">
    <source>
        <dbReference type="ARBA" id="ARBA00022741"/>
    </source>
</evidence>
<keyword evidence="2 7" id="KW-0436">Ligase</keyword>
<dbReference type="InterPro" id="IPR004527">
    <property type="entry name" value="Glu-tRNA-ligase_bac/mito"/>
</dbReference>
<comment type="subcellular location">
    <subcellularLocation>
        <location evidence="7">Cytoplasm</location>
    </subcellularLocation>
</comment>
<comment type="subunit">
    <text evidence="7">Monomer.</text>
</comment>
<proteinExistence type="inferred from homology"/>
<keyword evidence="3 7" id="KW-0547">Nucleotide-binding</keyword>
<feature type="binding site" evidence="7">
    <location>
        <position position="273"/>
    </location>
    <ligand>
        <name>ATP</name>
        <dbReference type="ChEBI" id="CHEBI:30616"/>
    </ligand>
</feature>
<comment type="caution">
    <text evidence="10">The sequence shown here is derived from an EMBL/GenBank/DDBJ whole genome shotgun (WGS) entry which is preliminary data.</text>
</comment>
<dbReference type="FunFam" id="3.40.50.620:FF:000045">
    <property type="entry name" value="Glutamate--tRNA ligase, mitochondrial"/>
    <property type="match status" value="1"/>
</dbReference>
<dbReference type="InterPro" id="IPR008925">
    <property type="entry name" value="aa_tRNA-synth_I_cd-bd_sf"/>
</dbReference>
<dbReference type="Pfam" id="PF00749">
    <property type="entry name" value="tRNA-synt_1c"/>
    <property type="match status" value="1"/>
</dbReference>
<dbReference type="PANTHER" id="PTHR43311:SF2">
    <property type="entry name" value="GLUTAMATE--TRNA LIGASE, MITOCHONDRIAL-RELATED"/>
    <property type="match status" value="1"/>
</dbReference>
<feature type="domain" description="Glutamyl/glutaminyl-tRNA synthetase class Ib catalytic" evidence="8">
    <location>
        <begin position="14"/>
        <end position="339"/>
    </location>
</feature>
<dbReference type="SUPFAM" id="SSF52374">
    <property type="entry name" value="Nucleotidylyl transferase"/>
    <property type="match status" value="1"/>
</dbReference>
<evidence type="ECO:0000256" key="6">
    <source>
        <dbReference type="ARBA" id="ARBA00023146"/>
    </source>
</evidence>
<reference evidence="11" key="1">
    <citation type="submission" date="2017-09" db="EMBL/GenBank/DDBJ databases">
        <title>Depth-based differentiation of microbial function through sediment-hosted aquifers and enrichment of novel symbionts in the deep terrestrial subsurface.</title>
        <authorList>
            <person name="Probst A.J."/>
            <person name="Ladd B."/>
            <person name="Jarett J.K."/>
            <person name="Geller-Mcgrath D.E."/>
            <person name="Sieber C.M.K."/>
            <person name="Emerson J.B."/>
            <person name="Anantharaman K."/>
            <person name="Thomas B.C."/>
            <person name="Malmstrom R."/>
            <person name="Stieglmeier M."/>
            <person name="Klingl A."/>
            <person name="Woyke T."/>
            <person name="Ryan C.M."/>
            <person name="Banfield J.F."/>
        </authorList>
    </citation>
    <scope>NUCLEOTIDE SEQUENCE [LARGE SCALE GENOMIC DNA]</scope>
</reference>
<dbReference type="InterPro" id="IPR014729">
    <property type="entry name" value="Rossmann-like_a/b/a_fold"/>
</dbReference>
<dbReference type="SUPFAM" id="SSF48163">
    <property type="entry name" value="An anticodon-binding domain of class I aminoacyl-tRNA synthetases"/>
    <property type="match status" value="1"/>
</dbReference>
<dbReference type="Proteomes" id="UP000228949">
    <property type="component" value="Unassembled WGS sequence"/>
</dbReference>
<evidence type="ECO:0000313" key="10">
    <source>
        <dbReference type="EMBL" id="PIU98486.1"/>
    </source>
</evidence>
<keyword evidence="7" id="KW-0963">Cytoplasm</keyword>
<keyword evidence="5 7" id="KW-0648">Protein biosynthesis</keyword>
<dbReference type="Pfam" id="PF19269">
    <property type="entry name" value="Anticodon_2"/>
    <property type="match status" value="1"/>
</dbReference>